<dbReference type="Proteomes" id="UP001054945">
    <property type="component" value="Unassembled WGS sequence"/>
</dbReference>
<reference evidence="1 2" key="1">
    <citation type="submission" date="2021-06" db="EMBL/GenBank/DDBJ databases">
        <title>Caerostris extrusa draft genome.</title>
        <authorList>
            <person name="Kono N."/>
            <person name="Arakawa K."/>
        </authorList>
    </citation>
    <scope>NUCLEOTIDE SEQUENCE [LARGE SCALE GENOMIC DNA]</scope>
</reference>
<organism evidence="1 2">
    <name type="scientific">Caerostris extrusa</name>
    <name type="common">Bark spider</name>
    <name type="synonym">Caerostris bankana</name>
    <dbReference type="NCBI Taxonomy" id="172846"/>
    <lineage>
        <taxon>Eukaryota</taxon>
        <taxon>Metazoa</taxon>
        <taxon>Ecdysozoa</taxon>
        <taxon>Arthropoda</taxon>
        <taxon>Chelicerata</taxon>
        <taxon>Arachnida</taxon>
        <taxon>Araneae</taxon>
        <taxon>Araneomorphae</taxon>
        <taxon>Entelegynae</taxon>
        <taxon>Araneoidea</taxon>
        <taxon>Araneidae</taxon>
        <taxon>Caerostris</taxon>
    </lineage>
</organism>
<dbReference type="AlphaFoldDB" id="A0AAV4S0D7"/>
<evidence type="ECO:0000313" key="2">
    <source>
        <dbReference type="Proteomes" id="UP001054945"/>
    </source>
</evidence>
<keyword evidence="2" id="KW-1185">Reference proteome</keyword>
<evidence type="ECO:0000313" key="1">
    <source>
        <dbReference type="EMBL" id="GIY27435.1"/>
    </source>
</evidence>
<proteinExistence type="predicted"/>
<dbReference type="EMBL" id="BPLR01008816">
    <property type="protein sequence ID" value="GIY27435.1"/>
    <property type="molecule type" value="Genomic_DNA"/>
</dbReference>
<gene>
    <name evidence="1" type="primary">AVEN_15526_1</name>
    <name evidence="1" type="ORF">CEXT_201071</name>
</gene>
<protein>
    <submittedName>
        <fullName evidence="1">PRE_C2HC domain-containing protein</fullName>
    </submittedName>
</protein>
<comment type="caution">
    <text evidence="1">The sequence shown here is derived from an EMBL/GenBank/DDBJ whole genome shotgun (WGS) entry which is preliminary data.</text>
</comment>
<accession>A0AAV4S0D7</accession>
<sequence>MIEAPEPKLASIVVRYTDNLKDQIAEISNQFEDDVRMKLAGEQLKIFPANSDIHRAITKYLTDGKIEFYVITPKNQRPLKAVLKDLPVSYSADEIATGLAELGLKIDQIRQLTNLKTKAPIPVWQIVYRKAPENNKIFVGKNLRVLLGRQENPHFAAGASHDVFHSLEDHRICLRYRIVQIRQVQGEGLFSSSFFISHLLQICSDDCRLLGSSGVREALKRTLPVSARCIHVFSHRQRE</sequence>
<name>A0AAV4S0D7_CAEEX</name>